<proteinExistence type="predicted"/>
<evidence type="ECO:0000313" key="2">
    <source>
        <dbReference type="Proteomes" id="UP000787156"/>
    </source>
</evidence>
<comment type="caution">
    <text evidence="1">The sequence shown here is derived from an EMBL/GenBank/DDBJ whole genome shotgun (WGS) entry which is preliminary data.</text>
</comment>
<dbReference type="Proteomes" id="UP000787156">
    <property type="component" value="Unassembled WGS sequence"/>
</dbReference>
<organism evidence="1 2">
    <name type="scientific">Acinetobacter lwoffii</name>
    <dbReference type="NCBI Taxonomy" id="28090"/>
    <lineage>
        <taxon>Bacteria</taxon>
        <taxon>Pseudomonadati</taxon>
        <taxon>Pseudomonadota</taxon>
        <taxon>Gammaproteobacteria</taxon>
        <taxon>Moraxellales</taxon>
        <taxon>Moraxellaceae</taxon>
        <taxon>Acinetobacter</taxon>
    </lineage>
</organism>
<dbReference type="AlphaFoldDB" id="A0A9D3A0D0"/>
<sequence length="192" mass="21558">MQEIGRSEQASGISITAANTVPTEPVVAKSLTQIASQTNFRAETAGESQPVPEYAQDFVGRYCAKIQCDGRFVPCLEGTAEFILTLLADGTVHRSIVQHGKIFIDNSKNSDDGNITYRKDRWIVNPERTELIIQRKEGASFYYIIKNSNQLVMNLEKIHSEKETINQELFERGYPAPSKAYVLSKKDNFPPQ</sequence>
<name>A0A9D3A0D0_ACILW</name>
<accession>A0A9D3A0D0</accession>
<gene>
    <name evidence="1" type="ORF">K8V79_11715</name>
</gene>
<protein>
    <submittedName>
        <fullName evidence="1">Uncharacterized protein</fullName>
    </submittedName>
</protein>
<reference evidence="1" key="1">
    <citation type="journal article" date="2021" name="PeerJ">
        <title>Extensive microbial diversity within the chicken gut microbiome revealed by metagenomics and culture.</title>
        <authorList>
            <person name="Gilroy R."/>
            <person name="Ravi A."/>
            <person name="Getino M."/>
            <person name="Pursley I."/>
            <person name="Horton D.L."/>
            <person name="Alikhan N.F."/>
            <person name="Baker D."/>
            <person name="Gharbi K."/>
            <person name="Hall N."/>
            <person name="Watson M."/>
            <person name="Adriaenssens E.M."/>
            <person name="Foster-Nyarko E."/>
            <person name="Jarju S."/>
            <person name="Secka A."/>
            <person name="Antonio M."/>
            <person name="Oren A."/>
            <person name="Chaudhuri R.R."/>
            <person name="La Ragione R."/>
            <person name="Hildebrand F."/>
            <person name="Pallen M.J."/>
        </authorList>
    </citation>
    <scope>NUCLEOTIDE SEQUENCE</scope>
    <source>
        <strain evidence="1">CHK135-1449</strain>
    </source>
</reference>
<evidence type="ECO:0000313" key="1">
    <source>
        <dbReference type="EMBL" id="HJF28877.1"/>
    </source>
</evidence>
<dbReference type="EMBL" id="DYWX01000127">
    <property type="protein sequence ID" value="HJF28877.1"/>
    <property type="molecule type" value="Genomic_DNA"/>
</dbReference>
<reference evidence="1" key="2">
    <citation type="submission" date="2021-09" db="EMBL/GenBank/DDBJ databases">
        <authorList>
            <person name="Gilroy R."/>
        </authorList>
    </citation>
    <scope>NUCLEOTIDE SEQUENCE</scope>
    <source>
        <strain evidence="1">CHK135-1449</strain>
    </source>
</reference>